<evidence type="ECO:0008006" key="8">
    <source>
        <dbReference type="Google" id="ProtNLM"/>
    </source>
</evidence>
<dbReference type="SUPFAM" id="SSF53474">
    <property type="entry name" value="alpha/beta-Hydrolases"/>
    <property type="match status" value="1"/>
</dbReference>
<feature type="domain" description="Disease resistance protein winged helix" evidence="4">
    <location>
        <begin position="569"/>
        <end position="642"/>
    </location>
</feature>
<gene>
    <name evidence="6" type="ORF">CSSPJE1EN2_LOCUS11001</name>
</gene>
<feature type="domain" description="NB-ARC" evidence="3">
    <location>
        <begin position="315"/>
        <end position="478"/>
    </location>
</feature>
<dbReference type="Gene3D" id="1.10.8.430">
    <property type="entry name" value="Helical domain of apoptotic protease-activating factors"/>
    <property type="match status" value="1"/>
</dbReference>
<evidence type="ECO:0000259" key="5">
    <source>
        <dbReference type="Pfam" id="PF23598"/>
    </source>
</evidence>
<dbReference type="Gene3D" id="1.10.10.10">
    <property type="entry name" value="Winged helix-like DNA-binding domain superfamily/Winged helix DNA-binding domain"/>
    <property type="match status" value="1"/>
</dbReference>
<evidence type="ECO:0000259" key="3">
    <source>
        <dbReference type="Pfam" id="PF00931"/>
    </source>
</evidence>
<feature type="domain" description="Disease resistance R13L4/SHOC-2-like LRR" evidence="5">
    <location>
        <begin position="736"/>
        <end position="945"/>
    </location>
</feature>
<protein>
    <recommendedName>
        <fullName evidence="8">NB-ARC domain-containing protein</fullName>
    </recommendedName>
</protein>
<dbReference type="InterPro" id="IPR032675">
    <property type="entry name" value="LRR_dom_sf"/>
</dbReference>
<dbReference type="PANTHER" id="PTHR36766:SF30">
    <property type="entry name" value="TIR-NBS TYPE DISEASE RESISTANCE PROTEIN-RELATED"/>
    <property type="match status" value="1"/>
</dbReference>
<accession>A0ABP1AZT0</accession>
<dbReference type="Gene3D" id="3.40.50.1820">
    <property type="entry name" value="alpha/beta hydrolase"/>
    <property type="match status" value="1"/>
</dbReference>
<evidence type="ECO:0000313" key="6">
    <source>
        <dbReference type="EMBL" id="CAK9868006.1"/>
    </source>
</evidence>
<keyword evidence="1" id="KW-0677">Repeat</keyword>
<dbReference type="InterPro" id="IPR036388">
    <property type="entry name" value="WH-like_DNA-bd_sf"/>
</dbReference>
<dbReference type="Pfam" id="PF00931">
    <property type="entry name" value="NB-ARC"/>
    <property type="match status" value="1"/>
</dbReference>
<dbReference type="EMBL" id="OZ023718">
    <property type="protein sequence ID" value="CAK9868006.1"/>
    <property type="molecule type" value="Genomic_DNA"/>
</dbReference>
<dbReference type="SUPFAM" id="SSF52058">
    <property type="entry name" value="L domain-like"/>
    <property type="match status" value="1"/>
</dbReference>
<dbReference type="Pfam" id="PF23598">
    <property type="entry name" value="LRR_14"/>
    <property type="match status" value="1"/>
</dbReference>
<evidence type="ECO:0000259" key="4">
    <source>
        <dbReference type="Pfam" id="PF23559"/>
    </source>
</evidence>
<dbReference type="PANTHER" id="PTHR36766">
    <property type="entry name" value="PLANT BROAD-SPECTRUM MILDEW RESISTANCE PROTEIN RPW8"/>
    <property type="match status" value="1"/>
</dbReference>
<dbReference type="PRINTS" id="PR00364">
    <property type="entry name" value="DISEASERSIST"/>
</dbReference>
<evidence type="ECO:0000256" key="2">
    <source>
        <dbReference type="ARBA" id="ARBA00022821"/>
    </source>
</evidence>
<dbReference type="InterPro" id="IPR042197">
    <property type="entry name" value="Apaf_helical"/>
</dbReference>
<dbReference type="Proteomes" id="UP001497522">
    <property type="component" value="Chromosome 17"/>
</dbReference>
<evidence type="ECO:0000313" key="7">
    <source>
        <dbReference type="Proteomes" id="UP001497522"/>
    </source>
</evidence>
<dbReference type="InterPro" id="IPR029058">
    <property type="entry name" value="AB_hydrolase_fold"/>
</dbReference>
<dbReference type="SUPFAM" id="SSF52540">
    <property type="entry name" value="P-loop containing nucleoside triphosphate hydrolases"/>
    <property type="match status" value="1"/>
</dbReference>
<dbReference type="InterPro" id="IPR027417">
    <property type="entry name" value="P-loop_NTPase"/>
</dbReference>
<dbReference type="InterPro" id="IPR002182">
    <property type="entry name" value="NB-ARC"/>
</dbReference>
<dbReference type="Pfam" id="PF23559">
    <property type="entry name" value="WHD_DRP"/>
    <property type="match status" value="1"/>
</dbReference>
<reference evidence="6" key="1">
    <citation type="submission" date="2024-03" db="EMBL/GenBank/DDBJ databases">
        <authorList>
            <consortium name="ELIXIR-Norway"/>
            <consortium name="Elixir Norway"/>
        </authorList>
    </citation>
    <scope>NUCLEOTIDE SEQUENCE</scope>
</reference>
<keyword evidence="7" id="KW-1185">Reference proteome</keyword>
<dbReference type="InterPro" id="IPR058922">
    <property type="entry name" value="WHD_DRP"/>
</dbReference>
<name>A0ABP1AZT0_9BRYO</name>
<dbReference type="Gene3D" id="3.80.10.10">
    <property type="entry name" value="Ribonuclease Inhibitor"/>
    <property type="match status" value="2"/>
</dbReference>
<dbReference type="InterPro" id="IPR055414">
    <property type="entry name" value="LRR_R13L4/SHOC2-like"/>
</dbReference>
<organism evidence="6 7">
    <name type="scientific">Sphagnum jensenii</name>
    <dbReference type="NCBI Taxonomy" id="128206"/>
    <lineage>
        <taxon>Eukaryota</taxon>
        <taxon>Viridiplantae</taxon>
        <taxon>Streptophyta</taxon>
        <taxon>Embryophyta</taxon>
        <taxon>Bryophyta</taxon>
        <taxon>Sphagnophytina</taxon>
        <taxon>Sphagnopsida</taxon>
        <taxon>Sphagnales</taxon>
        <taxon>Sphagnaceae</taxon>
        <taxon>Sphagnum</taxon>
    </lineage>
</organism>
<proteinExistence type="predicted"/>
<dbReference type="Gene3D" id="3.40.50.300">
    <property type="entry name" value="P-loop containing nucleotide triphosphate hydrolases"/>
    <property type="match status" value="1"/>
</dbReference>
<keyword evidence="2" id="KW-0611">Plant defense</keyword>
<sequence>MAGGSSDWPVHQLWPPSEGNQRTELDVVFIHGLQLTANDTSDAWSSTWTQRGHDDVCWPRDWLPYDLGQGQAVRIFSVSYNADIVTCPHDHVSEIAHNLSQNLMNPRYEWDHPIVLIGHSFGGLVLKSLVVQLNRASTNTNLTDSWSISQQESAKVFMSNVRGVAFYAVPHAGSNNIRKYVIKLLKCNRRDITGIMRNIHPRQGDMEQLSVDFGRIVTDKEISIYAFCEGRPMEQMGILVDETSARRAAEDNFYKIEDADHVEVCKPPSKEHSSYVQLLQFIITCGKVARECDQPLQEVHDLPESTFGLESYVERVETLVTSEGSDAAPRYVGVWGMGGLGKTLLLQRLYGSPNVHGHFQGAKFIWLTVGQTPDIMALYWTLSAELGLKPEKTANPEDYKVKLYNQFRQRRVFLVLDDVWQDKTFNSLDLAKGKGSVTLLSTRNLSLLQRASPQISQVQMAPLSKEDSWSLFCVHAFTPPSNVPDEVKEYAESMAQECKGLPLALKVIGRAMFGKDSCEWELLLKKLRESRMQENTVEEELYEHLKLGYDLLSEVDSRLQRCFHYFAAFPEDSNIVFEEILFHWTGEGLVPEHNGDDPRADAFSLLKKLWLRSFIESKNGQLSSNQCYLLNFKVHDVMRDLALYLLKKDCGTPSAKELYLYRAGQNLEEIPREWKGISEPPESKRTTILEARRLSLDTNKFETLPEFYAPKLVFLLLGGNPIISLPADFSSYFPKLSVLNLRKGQFHSLPDELGDLKNLVCLDLSNCHELETLPVTVSKLQKLKFLILNDCWALKYLPSGMVNLTSLQVLHTARCVRLNWAEHTLSRTSMEEFRHFYRTDGASLEDICGLLLLKELTIFAEKVDIILEMCKLPQNMLPPNISSLTKLKLLQIWLNIETLPAEMSFRCIQLQELEICSSVLKHLPPSFTRCGAFPALTKLKLSCVQLVEFPEVEKDALPTLRTLDLTSCSSLKVLSPSIQLLTKLSSLIVEYCDESLKNSCRENCEKSLIWRNLDIQFTNKQILPLEVLNSKRYTFGVDDNHDIEFRLMNADLLITDEKQRVADFGANYNNRHFYSLMKAAAKHMANMKPK</sequence>
<evidence type="ECO:0000256" key="1">
    <source>
        <dbReference type="ARBA" id="ARBA00022737"/>
    </source>
</evidence>